<feature type="region of interest" description="Disordered" evidence="1">
    <location>
        <begin position="734"/>
        <end position="761"/>
    </location>
</feature>
<name>A0A1Q9CHR5_SYMMI</name>
<protein>
    <submittedName>
        <fullName evidence="2">Uncharacterized protein</fullName>
    </submittedName>
</protein>
<comment type="caution">
    <text evidence="2">The sequence shown here is derived from an EMBL/GenBank/DDBJ whole genome shotgun (WGS) entry which is preliminary data.</text>
</comment>
<sequence>MFFSMHTTKVSSDVFRATGSQAVLLLKLSFLFARSLQPCFGVLGMSLSQEVKVQLQSFLDEAADGDKMVKVVEATLEFLRKHHLLSTMKLEPKLVGVHPSNRDGYGVNPQDVLDLVDSIIDVGFVKGRVHAVGVEVESQHVRDWNSNLFASANGLLGSMEPDLLKVTSICGSHTNSALRLFRDAVPHTNELVCTGGRLSLERLKTQDPAFYEAAVDGLSWDVISASVAREAPEILELVSRSGNTSLQRGEHELQVLRRIHGLYCKMQASGQNPSFASLKKQILASKPKCATSVPFMFSYCLKASGGQDGVHLKETEQYVRACCPSSRQLGPDLWQALSMDIKGHSSEAVACVRNGLVKCAYVRQNVSVADCRKLAANFAKVKEADELMLAVRAMLKEQVGELTDASLVKALATMDMCMVSMVIGLKQKGEKQYGTLQAVAHDFCLVAQELVGRTFPLKWQSFGEATTAPAVAKASSSNAPVLLELDEQGSIKNPEGLLASRGFALGCDVRRRADKTVGKIREVKNGFAYIDLSSGEVAKESIDKILANEWAVFTPKVGAEVLEDLSIYSPKTSAEFQAFMLQAEIARQLQKLADEQSVGIDMLALQTKPQKVLQASQDIPKGKLTLVPLTSKILHKGSSQPNWFEVTTAWSMDSKKFYLASSCVLPKDDDPKIKPMIVPFFYVNYTEDEDEANVKLQQVQAEKGSSIKFPVFKSTKKIVSGEVLLCYKAKESKAPPLHLSPSATKRSSGAVEIEAKKKAKK</sequence>
<proteinExistence type="predicted"/>
<evidence type="ECO:0000313" key="3">
    <source>
        <dbReference type="Proteomes" id="UP000186817"/>
    </source>
</evidence>
<reference evidence="2 3" key="1">
    <citation type="submission" date="2016-02" db="EMBL/GenBank/DDBJ databases">
        <title>Genome analysis of coral dinoflagellate symbionts highlights evolutionary adaptations to a symbiotic lifestyle.</title>
        <authorList>
            <person name="Aranda M."/>
            <person name="Li Y."/>
            <person name="Liew Y.J."/>
            <person name="Baumgarten S."/>
            <person name="Simakov O."/>
            <person name="Wilson M."/>
            <person name="Piel J."/>
            <person name="Ashoor H."/>
            <person name="Bougouffa S."/>
            <person name="Bajic V.B."/>
            <person name="Ryu T."/>
            <person name="Ravasi T."/>
            <person name="Bayer T."/>
            <person name="Micklem G."/>
            <person name="Kim H."/>
            <person name="Bhak J."/>
            <person name="Lajeunesse T.C."/>
            <person name="Voolstra C.R."/>
        </authorList>
    </citation>
    <scope>NUCLEOTIDE SEQUENCE [LARGE SCALE GENOMIC DNA]</scope>
    <source>
        <strain evidence="2 3">CCMP2467</strain>
    </source>
</reference>
<accession>A0A1Q9CHR5</accession>
<keyword evidence="3" id="KW-1185">Reference proteome</keyword>
<evidence type="ECO:0000313" key="2">
    <source>
        <dbReference type="EMBL" id="OLP82472.1"/>
    </source>
</evidence>
<evidence type="ECO:0000256" key="1">
    <source>
        <dbReference type="SAM" id="MobiDB-lite"/>
    </source>
</evidence>
<gene>
    <name evidence="2" type="ORF">AK812_SmicGene36890</name>
</gene>
<organism evidence="2 3">
    <name type="scientific">Symbiodinium microadriaticum</name>
    <name type="common">Dinoflagellate</name>
    <name type="synonym">Zooxanthella microadriatica</name>
    <dbReference type="NCBI Taxonomy" id="2951"/>
    <lineage>
        <taxon>Eukaryota</taxon>
        <taxon>Sar</taxon>
        <taxon>Alveolata</taxon>
        <taxon>Dinophyceae</taxon>
        <taxon>Suessiales</taxon>
        <taxon>Symbiodiniaceae</taxon>
        <taxon>Symbiodinium</taxon>
    </lineage>
</organism>
<dbReference type="AlphaFoldDB" id="A0A1Q9CHR5"/>
<dbReference type="Proteomes" id="UP000186817">
    <property type="component" value="Unassembled WGS sequence"/>
</dbReference>
<dbReference type="OrthoDB" id="424470at2759"/>
<dbReference type="OMA" id="MELIWIK"/>
<dbReference type="EMBL" id="LSRX01001190">
    <property type="protein sequence ID" value="OLP82472.1"/>
    <property type="molecule type" value="Genomic_DNA"/>
</dbReference>